<sequence length="200" mass="21332">MSFEEEKVAGGQYVNYPSPHLTPDKYVPVDTFSATRSALGYGAAFGLLTVATQNAVQKSRVGPLGIITRSGTLWGMIVLVSGSYKFASSVLSNLREKKDTLNEFYAGLVAGAVAGLPTKSLVKAAGWSFAGGVITGLVYWSGSIVGQLGSSSYAYRGVGVENNFKPKPADEAQRQGFWDVLRRRPLSQTLEQLGEGAFKP</sequence>
<dbReference type="PANTHER" id="PTHR21382:SF1">
    <property type="entry name" value="NADH DEHYDROGENASE [UBIQUINONE] 1 ALPHA SUBCOMPLEX SUBUNIT 11"/>
    <property type="match status" value="1"/>
</dbReference>
<dbReference type="GO" id="GO:0006120">
    <property type="term" value="P:mitochondrial electron transport, NADH to ubiquinone"/>
    <property type="evidence" value="ECO:0007669"/>
    <property type="project" value="InterPro"/>
</dbReference>
<evidence type="ECO:0000256" key="2">
    <source>
        <dbReference type="ARBA" id="ARBA00022692"/>
    </source>
</evidence>
<dbReference type="RefSeq" id="XP_020069933.1">
    <property type="nucleotide sequence ID" value="XM_020215347.1"/>
</dbReference>
<dbReference type="Proteomes" id="UP000094389">
    <property type="component" value="Unassembled WGS sequence"/>
</dbReference>
<dbReference type="Proteomes" id="UP000038830">
    <property type="component" value="Unassembled WGS sequence"/>
</dbReference>
<evidence type="ECO:0000256" key="3">
    <source>
        <dbReference type="ARBA" id="ARBA00022792"/>
    </source>
</evidence>
<evidence type="ECO:0000256" key="4">
    <source>
        <dbReference type="ARBA" id="ARBA00022989"/>
    </source>
</evidence>
<gene>
    <name evidence="7" type="ORF">BN1211_2361</name>
    <name evidence="8" type="ORF">CYBJADRAFT_168394</name>
</gene>
<evidence type="ECO:0000313" key="9">
    <source>
        <dbReference type="Proteomes" id="UP000038830"/>
    </source>
</evidence>
<keyword evidence="3" id="KW-0999">Mitochondrion inner membrane</keyword>
<dbReference type="GeneID" id="30989743"/>
<protein>
    <submittedName>
        <fullName evidence="7">Uncharacterized protein</fullName>
    </submittedName>
</protein>
<comment type="subcellular location">
    <subcellularLocation>
        <location evidence="1">Mitochondrion inner membrane</location>
        <topology evidence="1">Multi-pass membrane protein</topology>
    </subcellularLocation>
</comment>
<evidence type="ECO:0000313" key="10">
    <source>
        <dbReference type="Proteomes" id="UP000094389"/>
    </source>
</evidence>
<accession>A0A1E4S073</accession>
<reference evidence="7" key="1">
    <citation type="submission" date="2014-12" db="EMBL/GenBank/DDBJ databases">
        <authorList>
            <person name="Jaenicke S."/>
        </authorList>
    </citation>
    <scope>NUCLEOTIDE SEQUENCE [LARGE SCALE GENOMIC DNA]</scope>
    <source>
        <strain evidence="7">CBS1600</strain>
    </source>
</reference>
<dbReference type="GO" id="GO:0005743">
    <property type="term" value="C:mitochondrial inner membrane"/>
    <property type="evidence" value="ECO:0007669"/>
    <property type="project" value="UniProtKB-SubCell"/>
</dbReference>
<name>A0A0H5C356_CYBJN</name>
<dbReference type="EMBL" id="KV453933">
    <property type="protein sequence ID" value="ODV72894.1"/>
    <property type="molecule type" value="Genomic_DNA"/>
</dbReference>
<dbReference type="STRING" id="983966.A0A0H5C356"/>
<dbReference type="InterPro" id="IPR039205">
    <property type="entry name" value="NDUFA11"/>
</dbReference>
<evidence type="ECO:0000313" key="7">
    <source>
        <dbReference type="EMBL" id="CEP22092.1"/>
    </source>
</evidence>
<keyword evidence="5" id="KW-0496">Mitochondrion</keyword>
<keyword evidence="4" id="KW-1133">Transmembrane helix</keyword>
<evidence type="ECO:0000313" key="8">
    <source>
        <dbReference type="EMBL" id="ODV72894.1"/>
    </source>
</evidence>
<organism evidence="7 9">
    <name type="scientific">Cyberlindnera jadinii (strain ATCC 18201 / CBS 1600 / BCRC 20928 / JCM 3617 / NBRC 0987 / NRRL Y-1542)</name>
    <name type="common">Torula yeast</name>
    <name type="synonym">Candida utilis</name>
    <dbReference type="NCBI Taxonomy" id="983966"/>
    <lineage>
        <taxon>Eukaryota</taxon>
        <taxon>Fungi</taxon>
        <taxon>Dikarya</taxon>
        <taxon>Ascomycota</taxon>
        <taxon>Saccharomycotina</taxon>
        <taxon>Saccharomycetes</taxon>
        <taxon>Phaffomycetales</taxon>
        <taxon>Phaffomycetaceae</taxon>
        <taxon>Cyberlindnera</taxon>
    </lineage>
</organism>
<proteinExistence type="predicted"/>
<dbReference type="EMBL" id="CDQK01000003">
    <property type="protein sequence ID" value="CEP22092.1"/>
    <property type="molecule type" value="Genomic_DNA"/>
</dbReference>
<dbReference type="OMA" id="YWSGSIV"/>
<evidence type="ECO:0000256" key="6">
    <source>
        <dbReference type="ARBA" id="ARBA00023136"/>
    </source>
</evidence>
<evidence type="ECO:0000256" key="1">
    <source>
        <dbReference type="ARBA" id="ARBA00004448"/>
    </source>
</evidence>
<reference evidence="8 10" key="3">
    <citation type="journal article" date="2016" name="Proc. Natl. Acad. Sci. U.S.A.">
        <title>Comparative genomics of biotechnologically important yeasts.</title>
        <authorList>
            <person name="Riley R."/>
            <person name="Haridas S."/>
            <person name="Wolfe K.H."/>
            <person name="Lopes M.R."/>
            <person name="Hittinger C.T."/>
            <person name="Goeker M."/>
            <person name="Salamov A.A."/>
            <person name="Wisecaver J.H."/>
            <person name="Long T.M."/>
            <person name="Calvey C.H."/>
            <person name="Aerts A.L."/>
            <person name="Barry K.W."/>
            <person name="Choi C."/>
            <person name="Clum A."/>
            <person name="Coughlan A.Y."/>
            <person name="Deshpande S."/>
            <person name="Douglass A.P."/>
            <person name="Hanson S.J."/>
            <person name="Klenk H.-P."/>
            <person name="LaButti K.M."/>
            <person name="Lapidus A."/>
            <person name="Lindquist E.A."/>
            <person name="Lipzen A.M."/>
            <person name="Meier-Kolthoff J.P."/>
            <person name="Ohm R.A."/>
            <person name="Otillar R.P."/>
            <person name="Pangilinan J.L."/>
            <person name="Peng Y."/>
            <person name="Rokas A."/>
            <person name="Rosa C.A."/>
            <person name="Scheuner C."/>
            <person name="Sibirny A.A."/>
            <person name="Slot J.C."/>
            <person name="Stielow J.B."/>
            <person name="Sun H."/>
            <person name="Kurtzman C.P."/>
            <person name="Blackwell M."/>
            <person name="Grigoriev I.V."/>
            <person name="Jeffries T.W."/>
        </authorList>
    </citation>
    <scope>NUCLEOTIDE SEQUENCE [LARGE SCALE GENOMIC DNA]</scope>
    <source>
        <strain evidence="10">ATCC 18201 / CBS 1600 / BCRC 20928 / JCM 3617 / NBRC 0987 / NRRL Y-1542</strain>
        <strain evidence="8">NRRL Y-1542</strain>
    </source>
</reference>
<accession>A0A0H5C356</accession>
<keyword evidence="10" id="KW-1185">Reference proteome</keyword>
<dbReference type="PANTHER" id="PTHR21382">
    <property type="entry name" value="NADH-UBIQUINONE OXIDOREDUCTASE SUBUNIT"/>
    <property type="match status" value="1"/>
</dbReference>
<dbReference type="OrthoDB" id="3977206at2759"/>
<reference evidence="9" key="2">
    <citation type="journal article" date="2015" name="J. Biotechnol.">
        <title>The structure of the Cyberlindnera jadinii genome and its relation to Candida utilis analyzed by the occurrence of single nucleotide polymorphisms.</title>
        <authorList>
            <person name="Rupp O."/>
            <person name="Brinkrolf K."/>
            <person name="Buerth C."/>
            <person name="Kunigo M."/>
            <person name="Schneider J."/>
            <person name="Jaenicke S."/>
            <person name="Goesmann A."/>
            <person name="Puehler A."/>
            <person name="Jaeger K.-E."/>
            <person name="Ernst J.F."/>
        </authorList>
    </citation>
    <scope>NUCLEOTIDE SEQUENCE [LARGE SCALE GENOMIC DNA]</scope>
    <source>
        <strain evidence="9">ATCC 18201 / CBS 1600 / BCRC 20928 / JCM 3617 / NBRC 0987 / NRRL Y-1542</strain>
    </source>
</reference>
<dbReference type="Pfam" id="PF02466">
    <property type="entry name" value="Tim17"/>
    <property type="match status" value="1"/>
</dbReference>
<evidence type="ECO:0000256" key="5">
    <source>
        <dbReference type="ARBA" id="ARBA00023128"/>
    </source>
</evidence>
<keyword evidence="2" id="KW-0812">Transmembrane</keyword>
<keyword evidence="6" id="KW-0472">Membrane</keyword>
<dbReference type="GO" id="GO:0045271">
    <property type="term" value="C:respiratory chain complex I"/>
    <property type="evidence" value="ECO:0007669"/>
    <property type="project" value="InterPro"/>
</dbReference>
<dbReference type="AlphaFoldDB" id="A0A0H5C356"/>